<comment type="caution">
    <text evidence="2">The sequence shown here is derived from an EMBL/GenBank/DDBJ whole genome shotgun (WGS) entry which is preliminary data.</text>
</comment>
<protein>
    <recommendedName>
        <fullName evidence="1">SCP domain-containing protein</fullName>
    </recommendedName>
</protein>
<gene>
    <name evidence="2" type="ORF">I9W82_004883</name>
</gene>
<dbReference type="RefSeq" id="XP_067546366.1">
    <property type="nucleotide sequence ID" value="XM_067694001.1"/>
</dbReference>
<reference evidence="2 3" key="1">
    <citation type="submission" date="2020-12" db="EMBL/GenBank/DDBJ databases">
        <title>Effect of drift, selection, and recombination on the evolution of hybrid genomes in Candida yeast pathogens.</title>
        <authorList>
            <person name="Mixao V."/>
            <person name="Ksiezopolska E."/>
            <person name="Saus E."/>
            <person name="Boekhout T."/>
            <person name="Gacser A."/>
            <person name="Gabaldon T."/>
        </authorList>
    </citation>
    <scope>NUCLEOTIDE SEQUENCE [LARGE SCALE GENOMIC DNA]</scope>
    <source>
        <strain evidence="2 3">BP57</strain>
    </source>
</reference>
<dbReference type="InterPro" id="IPR035940">
    <property type="entry name" value="CAP_sf"/>
</dbReference>
<dbReference type="Gene3D" id="3.40.33.10">
    <property type="entry name" value="CAP"/>
    <property type="match status" value="1"/>
</dbReference>
<proteinExistence type="predicted"/>
<dbReference type="AlphaFoldDB" id="A0A8H7Z8N3"/>
<evidence type="ECO:0000313" key="3">
    <source>
        <dbReference type="Proteomes" id="UP000669133"/>
    </source>
</evidence>
<keyword evidence="3" id="KW-1185">Reference proteome</keyword>
<organism evidence="2 3">
    <name type="scientific">Candida metapsilosis</name>
    <dbReference type="NCBI Taxonomy" id="273372"/>
    <lineage>
        <taxon>Eukaryota</taxon>
        <taxon>Fungi</taxon>
        <taxon>Dikarya</taxon>
        <taxon>Ascomycota</taxon>
        <taxon>Saccharomycotina</taxon>
        <taxon>Pichiomycetes</taxon>
        <taxon>Debaryomycetaceae</taxon>
        <taxon>Candida/Lodderomyces clade</taxon>
        <taxon>Candida</taxon>
    </lineage>
</organism>
<name>A0A8H7Z8N3_9ASCO</name>
<evidence type="ECO:0000259" key="1">
    <source>
        <dbReference type="Pfam" id="PF00188"/>
    </source>
</evidence>
<dbReference type="Pfam" id="PF00188">
    <property type="entry name" value="CAP"/>
    <property type="match status" value="1"/>
</dbReference>
<dbReference type="InterPro" id="IPR014044">
    <property type="entry name" value="CAP_dom"/>
</dbReference>
<dbReference type="Proteomes" id="UP000669133">
    <property type="component" value="Unassembled WGS sequence"/>
</dbReference>
<evidence type="ECO:0000313" key="2">
    <source>
        <dbReference type="EMBL" id="KAG5417250.1"/>
    </source>
</evidence>
<dbReference type="GeneID" id="93653512"/>
<dbReference type="EMBL" id="JAEOAQ010000007">
    <property type="protein sequence ID" value="KAG5417250.1"/>
    <property type="molecule type" value="Genomic_DNA"/>
</dbReference>
<feature type="domain" description="SCP" evidence="1">
    <location>
        <begin position="55"/>
        <end position="110"/>
    </location>
</feature>
<sequence>MLIFLFLLLGATFADVVVEELVLYIPQTSSRYYTIDIDVYMGPFDLNTTFAYLMLDMHNEKRALHGAKKVRWSTETFEYAANYSQYYNCSGILEHSYGRYGENLAYGYTPGGAVEACHDLE</sequence>
<dbReference type="SUPFAM" id="SSF55797">
    <property type="entry name" value="PR-1-like"/>
    <property type="match status" value="1"/>
</dbReference>
<dbReference type="OrthoDB" id="337038at2759"/>
<accession>A0A8H7Z8N3</accession>